<comment type="caution">
    <text evidence="2">The sequence shown here is derived from an EMBL/GenBank/DDBJ whole genome shotgun (WGS) entry which is preliminary data.</text>
</comment>
<proteinExistence type="predicted"/>
<dbReference type="GO" id="GO:0008757">
    <property type="term" value="F:S-adenosylmethionine-dependent methyltransferase activity"/>
    <property type="evidence" value="ECO:0007669"/>
    <property type="project" value="InterPro"/>
</dbReference>
<feature type="domain" description="Methyltransferase type 11" evidence="1">
    <location>
        <begin position="19"/>
        <end position="112"/>
    </location>
</feature>
<feature type="non-terminal residue" evidence="2">
    <location>
        <position position="1"/>
    </location>
</feature>
<evidence type="ECO:0000313" key="2">
    <source>
        <dbReference type="EMBL" id="GAH96681.1"/>
    </source>
</evidence>
<dbReference type="EMBL" id="BARU01047131">
    <property type="protein sequence ID" value="GAH96681.1"/>
    <property type="molecule type" value="Genomic_DNA"/>
</dbReference>
<dbReference type="SUPFAM" id="SSF53335">
    <property type="entry name" value="S-adenosyl-L-methionine-dependent methyltransferases"/>
    <property type="match status" value="1"/>
</dbReference>
<dbReference type="Pfam" id="PF08241">
    <property type="entry name" value="Methyltransf_11"/>
    <property type="match status" value="1"/>
</dbReference>
<organism evidence="2">
    <name type="scientific">marine sediment metagenome</name>
    <dbReference type="NCBI Taxonomy" id="412755"/>
    <lineage>
        <taxon>unclassified sequences</taxon>
        <taxon>metagenomes</taxon>
        <taxon>ecological metagenomes</taxon>
    </lineage>
</organism>
<dbReference type="AlphaFoldDB" id="X1JPL1"/>
<dbReference type="PANTHER" id="PTHR43861">
    <property type="entry name" value="TRANS-ACONITATE 2-METHYLTRANSFERASE-RELATED"/>
    <property type="match status" value="1"/>
</dbReference>
<name>X1JPL1_9ZZZZ</name>
<dbReference type="InterPro" id="IPR029063">
    <property type="entry name" value="SAM-dependent_MTases_sf"/>
</dbReference>
<dbReference type="Gene3D" id="3.40.50.150">
    <property type="entry name" value="Vaccinia Virus protein VP39"/>
    <property type="match status" value="1"/>
</dbReference>
<dbReference type="CDD" id="cd02440">
    <property type="entry name" value="AdoMet_MTases"/>
    <property type="match status" value="1"/>
</dbReference>
<gene>
    <name evidence="2" type="ORF">S03H2_70766</name>
</gene>
<dbReference type="InterPro" id="IPR013216">
    <property type="entry name" value="Methyltransf_11"/>
</dbReference>
<reference evidence="2" key="1">
    <citation type="journal article" date="2014" name="Front. Microbiol.">
        <title>High frequency of phylogenetically diverse reductive dehalogenase-homologous genes in deep subseafloor sedimentary metagenomes.</title>
        <authorList>
            <person name="Kawai M."/>
            <person name="Futagami T."/>
            <person name="Toyoda A."/>
            <person name="Takaki Y."/>
            <person name="Nishi S."/>
            <person name="Hori S."/>
            <person name="Arai W."/>
            <person name="Tsubouchi T."/>
            <person name="Morono Y."/>
            <person name="Uchiyama I."/>
            <person name="Ito T."/>
            <person name="Fujiyama A."/>
            <person name="Inagaki F."/>
            <person name="Takami H."/>
        </authorList>
    </citation>
    <scope>NUCLEOTIDE SEQUENCE</scope>
    <source>
        <strain evidence="2">Expedition CK06-06</strain>
    </source>
</reference>
<sequence length="113" mass="12669">VPKTLESYIEDLPKDFKIVDLGCGDGRLLYALVKKGLLKNAKEVVGIDLSEERIKRVRQILPSVKGIVADACNAKELPDRYFDIVLCQQVIEHVPDDKALLKEIRRLLNLDGG</sequence>
<feature type="non-terminal residue" evidence="2">
    <location>
        <position position="113"/>
    </location>
</feature>
<protein>
    <recommendedName>
        <fullName evidence="1">Methyltransferase type 11 domain-containing protein</fullName>
    </recommendedName>
</protein>
<accession>X1JPL1</accession>
<evidence type="ECO:0000259" key="1">
    <source>
        <dbReference type="Pfam" id="PF08241"/>
    </source>
</evidence>